<dbReference type="AlphaFoldDB" id="A0A1F5JAC5"/>
<evidence type="ECO:0000313" key="2">
    <source>
        <dbReference type="Proteomes" id="UP000177042"/>
    </source>
</evidence>
<dbReference type="Proteomes" id="UP000177042">
    <property type="component" value="Unassembled WGS sequence"/>
</dbReference>
<evidence type="ECO:0000313" key="1">
    <source>
        <dbReference type="EMBL" id="OGE25538.1"/>
    </source>
</evidence>
<gene>
    <name evidence="1" type="ORF">A3C26_02410</name>
</gene>
<accession>A0A1F5JAC5</accession>
<reference evidence="1 2" key="1">
    <citation type="journal article" date="2016" name="Nat. Commun.">
        <title>Thousands of microbial genomes shed light on interconnected biogeochemical processes in an aquifer system.</title>
        <authorList>
            <person name="Anantharaman K."/>
            <person name="Brown C.T."/>
            <person name="Hug L.A."/>
            <person name="Sharon I."/>
            <person name="Castelle C.J."/>
            <person name="Probst A.J."/>
            <person name="Thomas B.C."/>
            <person name="Singh A."/>
            <person name="Wilkins M.J."/>
            <person name="Karaoz U."/>
            <person name="Brodie E.L."/>
            <person name="Williams K.H."/>
            <person name="Hubbard S.S."/>
            <person name="Banfield J.F."/>
        </authorList>
    </citation>
    <scope>NUCLEOTIDE SEQUENCE [LARGE SCALE GENOMIC DNA]</scope>
</reference>
<proteinExistence type="predicted"/>
<organism evidence="1 2">
    <name type="scientific">Candidatus Daviesbacteria bacterium RIFCSPHIGHO2_02_FULL_39_12</name>
    <dbReference type="NCBI Taxonomy" id="1797770"/>
    <lineage>
        <taxon>Bacteria</taxon>
        <taxon>Candidatus Daviesiibacteriota</taxon>
    </lineage>
</organism>
<dbReference type="EMBL" id="MFCX01000024">
    <property type="protein sequence ID" value="OGE25538.1"/>
    <property type="molecule type" value="Genomic_DNA"/>
</dbReference>
<comment type="caution">
    <text evidence="1">The sequence shown here is derived from an EMBL/GenBank/DDBJ whole genome shotgun (WGS) entry which is preliminary data.</text>
</comment>
<protein>
    <submittedName>
        <fullName evidence="1">Uncharacterized protein</fullName>
    </submittedName>
</protein>
<sequence length="170" mass="19361">MPESNPEKYVWRALNKKAKRLFGTDNQSSILEIMDLLEVRGTARDLNFICNVLLCTAESLFKRGIFSTPIPLQIYPKAAIFPVIMTVSVPTDPLTFGQEESSRNITFWRMRKLPPELYYQARNQLIHVTNLGLRGINEPEIPKLASILSNPTSPSSIRDFINNLRALDKI</sequence>
<name>A0A1F5JAC5_9BACT</name>